<dbReference type="EMBL" id="UINC01003364">
    <property type="protein sequence ID" value="SVA05666.1"/>
    <property type="molecule type" value="Genomic_DNA"/>
</dbReference>
<dbReference type="GO" id="GO:0006508">
    <property type="term" value="P:proteolysis"/>
    <property type="evidence" value="ECO:0007669"/>
    <property type="project" value="UniProtKB-KW"/>
</dbReference>
<comment type="subcellular location">
    <subcellularLocation>
        <location evidence="1">Cell membrane</location>
    </subcellularLocation>
</comment>
<dbReference type="Pfam" id="PF01343">
    <property type="entry name" value="Peptidase_S49"/>
    <property type="match status" value="1"/>
</dbReference>
<evidence type="ECO:0000259" key="12">
    <source>
        <dbReference type="Pfam" id="PF08496"/>
    </source>
</evidence>
<dbReference type="InterPro" id="IPR029045">
    <property type="entry name" value="ClpP/crotonase-like_dom_sf"/>
</dbReference>
<dbReference type="PANTHER" id="PTHR42987">
    <property type="entry name" value="PEPTIDASE S49"/>
    <property type="match status" value="1"/>
</dbReference>
<keyword evidence="5 10" id="KW-0812">Transmembrane</keyword>
<dbReference type="CDD" id="cd07023">
    <property type="entry name" value="S49_Sppa_N_C"/>
    <property type="match status" value="1"/>
</dbReference>
<sequence>MESNISNYKYSMNEFMDQYWSFYSAGVAIFLFAGFALVLKLIFFKRKRKKKEPHLTFKHWNHRFENDFEHLEREMHAANFLPKDAAKLLKKAKKKEDKNEKLKDKEESTKTVRTIREKLQRGLKTKEVLKEHSNCVYVLTFIGNIMASEVEQLREQISFLLQVAQPTDEIVVRITSPGGAVPQYGLASSQLERLKQAGLRCVVCVDTVAASGGYMMASVADKIIAAPFAIIGSIGVVAGIPNFHRVLQKNEVDYHLFTAGKYKRTVTPFSEVTDEGKQKLQDDLTAIHEAFKQHIKDGRPDVDIEAIATGEYWLASQAKEKGLVDEIMTSDDYLCSKLDDCEIIEIKTEIEQNRLEKLIEGGTSMFKQWTASRIPGVGEELEDVRQRFH</sequence>
<evidence type="ECO:0000259" key="11">
    <source>
        <dbReference type="Pfam" id="PF01343"/>
    </source>
</evidence>
<feature type="transmembrane region" description="Helical" evidence="10">
    <location>
        <begin position="223"/>
        <end position="240"/>
    </location>
</feature>
<dbReference type="GO" id="GO:0005886">
    <property type="term" value="C:plasma membrane"/>
    <property type="evidence" value="ECO:0007669"/>
    <property type="project" value="UniProtKB-SubCell"/>
</dbReference>
<dbReference type="GO" id="GO:0004252">
    <property type="term" value="F:serine-type endopeptidase activity"/>
    <property type="evidence" value="ECO:0007669"/>
    <property type="project" value="InterPro"/>
</dbReference>
<keyword evidence="9 10" id="KW-0472">Membrane</keyword>
<dbReference type="SUPFAM" id="SSF52096">
    <property type="entry name" value="ClpP/crotonase"/>
    <property type="match status" value="1"/>
</dbReference>
<accession>A0A381SNV5</accession>
<dbReference type="Pfam" id="PF08496">
    <property type="entry name" value="Peptidase_S49_N"/>
    <property type="match status" value="1"/>
</dbReference>
<evidence type="ECO:0008006" key="14">
    <source>
        <dbReference type="Google" id="ProtNLM"/>
    </source>
</evidence>
<evidence type="ECO:0000256" key="6">
    <source>
        <dbReference type="ARBA" id="ARBA00022801"/>
    </source>
</evidence>
<feature type="transmembrane region" description="Helical" evidence="10">
    <location>
        <begin position="20"/>
        <end position="43"/>
    </location>
</feature>
<dbReference type="NCBIfam" id="NF008745">
    <property type="entry name" value="PRK11778.1"/>
    <property type="match status" value="1"/>
</dbReference>
<evidence type="ECO:0000256" key="5">
    <source>
        <dbReference type="ARBA" id="ARBA00022692"/>
    </source>
</evidence>
<dbReference type="AlphaFoldDB" id="A0A381SNV5"/>
<evidence type="ECO:0000256" key="10">
    <source>
        <dbReference type="SAM" id="Phobius"/>
    </source>
</evidence>
<evidence type="ECO:0000256" key="9">
    <source>
        <dbReference type="ARBA" id="ARBA00023136"/>
    </source>
</evidence>
<evidence type="ECO:0000256" key="4">
    <source>
        <dbReference type="ARBA" id="ARBA00022670"/>
    </source>
</evidence>
<evidence type="ECO:0000256" key="3">
    <source>
        <dbReference type="ARBA" id="ARBA00022475"/>
    </source>
</evidence>
<dbReference type="Gene3D" id="3.90.226.10">
    <property type="entry name" value="2-enoyl-CoA Hydratase, Chain A, domain 1"/>
    <property type="match status" value="1"/>
</dbReference>
<name>A0A381SNV5_9ZZZZ</name>
<keyword evidence="7" id="KW-0720">Serine protease</keyword>
<keyword evidence="3" id="KW-1003">Cell membrane</keyword>
<keyword evidence="6" id="KW-0378">Hydrolase</keyword>
<evidence type="ECO:0000256" key="1">
    <source>
        <dbReference type="ARBA" id="ARBA00004236"/>
    </source>
</evidence>
<dbReference type="InterPro" id="IPR002142">
    <property type="entry name" value="Peptidase_S49"/>
</dbReference>
<gene>
    <name evidence="13" type="ORF">METZ01_LOCUS58520</name>
</gene>
<evidence type="ECO:0000313" key="13">
    <source>
        <dbReference type="EMBL" id="SVA05666.1"/>
    </source>
</evidence>
<comment type="similarity">
    <text evidence="2">Belongs to the peptidase S49 family.</text>
</comment>
<dbReference type="Gene3D" id="6.20.330.10">
    <property type="match status" value="1"/>
</dbReference>
<dbReference type="PANTHER" id="PTHR42987:SF4">
    <property type="entry name" value="PROTEASE SOHB-RELATED"/>
    <property type="match status" value="1"/>
</dbReference>
<dbReference type="InterPro" id="IPR047272">
    <property type="entry name" value="S49_SppA_C"/>
</dbReference>
<organism evidence="13">
    <name type="scientific">marine metagenome</name>
    <dbReference type="NCBI Taxonomy" id="408172"/>
    <lineage>
        <taxon>unclassified sequences</taxon>
        <taxon>metagenomes</taxon>
        <taxon>ecological metagenomes</taxon>
    </lineage>
</organism>
<feature type="domain" description="Peptidase S49 N-terminal proteobacteria" evidence="12">
    <location>
        <begin position="14"/>
        <end position="191"/>
    </location>
</feature>
<evidence type="ECO:0000256" key="2">
    <source>
        <dbReference type="ARBA" id="ARBA00008683"/>
    </source>
</evidence>
<reference evidence="13" key="1">
    <citation type="submission" date="2018-05" db="EMBL/GenBank/DDBJ databases">
        <authorList>
            <person name="Lanie J.A."/>
            <person name="Ng W.-L."/>
            <person name="Kazmierczak K.M."/>
            <person name="Andrzejewski T.M."/>
            <person name="Davidsen T.M."/>
            <person name="Wayne K.J."/>
            <person name="Tettelin H."/>
            <person name="Glass J.I."/>
            <person name="Rusch D."/>
            <person name="Podicherti R."/>
            <person name="Tsui H.-C.T."/>
            <person name="Winkler M.E."/>
        </authorList>
    </citation>
    <scope>NUCLEOTIDE SEQUENCE</scope>
</reference>
<protein>
    <recommendedName>
        <fullName evidence="14">Peptidase S49 domain-containing protein</fullName>
    </recommendedName>
</protein>
<keyword evidence="4" id="KW-0645">Protease</keyword>
<feature type="domain" description="Peptidase S49" evidence="11">
    <location>
        <begin position="194"/>
        <end position="334"/>
    </location>
</feature>
<evidence type="ECO:0000256" key="7">
    <source>
        <dbReference type="ARBA" id="ARBA00022825"/>
    </source>
</evidence>
<evidence type="ECO:0000256" key="8">
    <source>
        <dbReference type="ARBA" id="ARBA00022989"/>
    </source>
</evidence>
<proteinExistence type="inferred from homology"/>
<keyword evidence="8 10" id="KW-1133">Transmembrane helix</keyword>
<dbReference type="InterPro" id="IPR013703">
    <property type="entry name" value="Peptidase_S49_N_proteobac"/>
</dbReference>